<dbReference type="Proteomes" id="UP000265875">
    <property type="component" value="Unassembled WGS sequence"/>
</dbReference>
<dbReference type="AlphaFoldDB" id="A0A399M5N1"/>
<organism evidence="1 2">
    <name type="scientific">Pseudomonas monteilii</name>
    <dbReference type="NCBI Taxonomy" id="76759"/>
    <lineage>
        <taxon>Bacteria</taxon>
        <taxon>Pseudomonadati</taxon>
        <taxon>Pseudomonadota</taxon>
        <taxon>Gammaproteobacteria</taxon>
        <taxon>Pseudomonadales</taxon>
        <taxon>Pseudomonadaceae</taxon>
        <taxon>Pseudomonas</taxon>
    </lineage>
</organism>
<comment type="caution">
    <text evidence="1">The sequence shown here is derived from an EMBL/GenBank/DDBJ whole genome shotgun (WGS) entry which is preliminary data.</text>
</comment>
<accession>A0A399M5N1</accession>
<dbReference type="EMBL" id="QWLL01000032">
    <property type="protein sequence ID" value="RII77058.1"/>
    <property type="molecule type" value="Genomic_DNA"/>
</dbReference>
<proteinExistence type="predicted"/>
<name>A0A399M5N1_9PSED</name>
<evidence type="ECO:0000313" key="1">
    <source>
        <dbReference type="EMBL" id="RII77058.1"/>
    </source>
</evidence>
<protein>
    <submittedName>
        <fullName evidence="1">Uncharacterized protein</fullName>
    </submittedName>
</protein>
<reference evidence="1 2" key="1">
    <citation type="submission" date="2018-08" db="EMBL/GenBank/DDBJ databases">
        <title>Draft genome sequence of the cyanotroph, Pseudomonas monteilii BCN3.</title>
        <authorList>
            <person name="Jones L.B."/>
            <person name="Kunz D.A."/>
        </authorList>
    </citation>
    <scope>NUCLEOTIDE SEQUENCE [LARGE SCALE GENOMIC DNA]</scope>
    <source>
        <strain evidence="1 2">BCN3</strain>
    </source>
</reference>
<evidence type="ECO:0000313" key="2">
    <source>
        <dbReference type="Proteomes" id="UP000265875"/>
    </source>
</evidence>
<sequence length="59" mass="6220">MQWGHGVILDQDGVCLCRPFRGQARSHRYGAVLGNCAIPVGAGLPAKRPVLAADAFSQS</sequence>
<gene>
    <name evidence="1" type="ORF">D0894_14345</name>
</gene>